<name>A0ABV8IHG9_9ACTN</name>
<sequence length="148" mass="15725">MAFTDELARGLVAEISPAELPVFELVRAGFEEDPARMLGRGDRPGSVLGSGFETVLLVVTPVALAVAVAVQQQLIDRAAGFTVDAVIRAAKKGWRSRRGSPQPSPEITDSMRDEAAAGTRQLVEEITGDADLAVRCAEVIRILLAEKG</sequence>
<proteinExistence type="predicted"/>
<comment type="caution">
    <text evidence="1">The sequence shown here is derived from an EMBL/GenBank/DDBJ whole genome shotgun (WGS) entry which is preliminary data.</text>
</comment>
<protein>
    <submittedName>
        <fullName evidence="1">Uncharacterized protein</fullName>
    </submittedName>
</protein>
<dbReference type="RefSeq" id="WP_378064715.1">
    <property type="nucleotide sequence ID" value="NZ_JBHSBL010000002.1"/>
</dbReference>
<evidence type="ECO:0000313" key="2">
    <source>
        <dbReference type="Proteomes" id="UP001595867"/>
    </source>
</evidence>
<accession>A0ABV8IHG9</accession>
<reference evidence="2" key="1">
    <citation type="journal article" date="2019" name="Int. J. Syst. Evol. Microbiol.">
        <title>The Global Catalogue of Microorganisms (GCM) 10K type strain sequencing project: providing services to taxonomists for standard genome sequencing and annotation.</title>
        <authorList>
            <consortium name="The Broad Institute Genomics Platform"/>
            <consortium name="The Broad Institute Genome Sequencing Center for Infectious Disease"/>
            <person name="Wu L."/>
            <person name="Ma J."/>
        </authorList>
    </citation>
    <scope>NUCLEOTIDE SEQUENCE [LARGE SCALE GENOMIC DNA]</scope>
    <source>
        <strain evidence="2">TBRC 5832</strain>
    </source>
</reference>
<dbReference type="EMBL" id="JBHSBL010000002">
    <property type="protein sequence ID" value="MFC4063678.1"/>
    <property type="molecule type" value="Genomic_DNA"/>
</dbReference>
<dbReference type="Proteomes" id="UP001595867">
    <property type="component" value="Unassembled WGS sequence"/>
</dbReference>
<keyword evidence="2" id="KW-1185">Reference proteome</keyword>
<evidence type="ECO:0000313" key="1">
    <source>
        <dbReference type="EMBL" id="MFC4063678.1"/>
    </source>
</evidence>
<organism evidence="1 2">
    <name type="scientific">Actinoplanes subglobosus</name>
    <dbReference type="NCBI Taxonomy" id="1547892"/>
    <lineage>
        <taxon>Bacteria</taxon>
        <taxon>Bacillati</taxon>
        <taxon>Actinomycetota</taxon>
        <taxon>Actinomycetes</taxon>
        <taxon>Micromonosporales</taxon>
        <taxon>Micromonosporaceae</taxon>
        <taxon>Actinoplanes</taxon>
    </lineage>
</organism>
<gene>
    <name evidence="1" type="ORF">ACFO0C_01955</name>
</gene>